<dbReference type="GO" id="GO:0004553">
    <property type="term" value="F:hydrolase activity, hydrolyzing O-glycosyl compounds"/>
    <property type="evidence" value="ECO:0007669"/>
    <property type="project" value="InterPro"/>
</dbReference>
<dbReference type="GO" id="GO:0030527">
    <property type="term" value="F:structural constituent of chromatin"/>
    <property type="evidence" value="ECO:0007669"/>
    <property type="project" value="InterPro"/>
</dbReference>
<dbReference type="InterPro" id="IPR029070">
    <property type="entry name" value="Chitinase_insertion_sf"/>
</dbReference>
<dbReference type="Gene3D" id="3.10.50.10">
    <property type="match status" value="1"/>
</dbReference>
<dbReference type="InterPro" id="IPR001579">
    <property type="entry name" value="Glyco_hydro_18_chit_AS"/>
</dbReference>
<feature type="compositionally biased region" description="Basic residues" evidence="5">
    <location>
        <begin position="431"/>
        <end position="446"/>
    </location>
</feature>
<dbReference type="InterPro" id="IPR009970">
    <property type="entry name" value="HC2"/>
</dbReference>
<keyword evidence="1 3" id="KW-0378">Hydrolase</keyword>
<evidence type="ECO:0000313" key="8">
    <source>
        <dbReference type="EMBL" id="CRZ05205.1"/>
    </source>
</evidence>
<dbReference type="GO" id="GO:0005975">
    <property type="term" value="P:carbohydrate metabolic process"/>
    <property type="evidence" value="ECO:0007669"/>
    <property type="project" value="InterPro"/>
</dbReference>
<feature type="signal peptide" evidence="6">
    <location>
        <begin position="1"/>
        <end position="33"/>
    </location>
</feature>
<evidence type="ECO:0000256" key="3">
    <source>
        <dbReference type="RuleBase" id="RU000489"/>
    </source>
</evidence>
<proteinExistence type="inferred from homology"/>
<dbReference type="Pfam" id="PF00704">
    <property type="entry name" value="Glyco_hydro_18"/>
    <property type="match status" value="1"/>
</dbReference>
<evidence type="ECO:0000256" key="1">
    <source>
        <dbReference type="ARBA" id="ARBA00022801"/>
    </source>
</evidence>
<keyword evidence="6" id="KW-0732">Signal</keyword>
<dbReference type="EMBL" id="HACM01004763">
    <property type="protein sequence ID" value="CRZ05205.1"/>
    <property type="molecule type" value="Transcribed_RNA"/>
</dbReference>
<feature type="region of interest" description="Disordered" evidence="5">
    <location>
        <begin position="427"/>
        <end position="544"/>
    </location>
</feature>
<evidence type="ECO:0000259" key="7">
    <source>
        <dbReference type="PROSITE" id="PS51910"/>
    </source>
</evidence>
<dbReference type="GO" id="GO:0030261">
    <property type="term" value="P:chromosome condensation"/>
    <property type="evidence" value="ECO:0007669"/>
    <property type="project" value="InterPro"/>
</dbReference>
<dbReference type="PROSITE" id="PS51910">
    <property type="entry name" value="GH18_2"/>
    <property type="match status" value="1"/>
</dbReference>
<dbReference type="AlphaFoldDB" id="A0A0H5QTE7"/>
<comment type="similarity">
    <text evidence="4">Belongs to the glycosyl hydrolase 18 family.</text>
</comment>
<dbReference type="Gene3D" id="3.20.20.80">
    <property type="entry name" value="Glycosidases"/>
    <property type="match status" value="1"/>
</dbReference>
<evidence type="ECO:0000256" key="6">
    <source>
        <dbReference type="SAM" id="SignalP"/>
    </source>
</evidence>
<dbReference type="PANTHER" id="PTHR11177:SF317">
    <property type="entry name" value="CHITINASE 12-RELATED"/>
    <property type="match status" value="1"/>
</dbReference>
<feature type="non-terminal residue" evidence="8">
    <location>
        <position position="544"/>
    </location>
</feature>
<reference evidence="8" key="1">
    <citation type="submission" date="2015-04" db="EMBL/GenBank/DDBJ databases">
        <title>The genome sequence of the plant pathogenic Rhizarian Plasmodiophora brassicae reveals insights in its biotrophic life cycle and the origin of chitin synthesis.</title>
        <authorList>
            <person name="Schwelm A."/>
            <person name="Fogelqvist J."/>
            <person name="Knaust A."/>
            <person name="Julke S."/>
            <person name="Lilja T."/>
            <person name="Dhandapani V."/>
            <person name="Bonilla-Rosso G."/>
            <person name="Karlsson M."/>
            <person name="Shevchenko A."/>
            <person name="Choi S.R."/>
            <person name="Kim H.G."/>
            <person name="Park J.Y."/>
            <person name="Lim Y.P."/>
            <person name="Ludwig-Muller J."/>
            <person name="Dixelius C."/>
        </authorList>
    </citation>
    <scope>NUCLEOTIDE SEQUENCE</scope>
    <source>
        <tissue evidence="8">Potato root galls</tissue>
    </source>
</reference>
<dbReference type="PROSITE" id="PS01095">
    <property type="entry name" value="GH18_1"/>
    <property type="match status" value="1"/>
</dbReference>
<feature type="compositionally biased region" description="Basic residues" evidence="5">
    <location>
        <begin position="516"/>
        <end position="544"/>
    </location>
</feature>
<dbReference type="SUPFAM" id="SSF51445">
    <property type="entry name" value="(Trans)glycosidases"/>
    <property type="match status" value="1"/>
</dbReference>
<keyword evidence="2 3" id="KW-0326">Glycosidase</keyword>
<dbReference type="InterPro" id="IPR011583">
    <property type="entry name" value="Chitinase_II/V-like_cat"/>
</dbReference>
<dbReference type="InterPro" id="IPR017853">
    <property type="entry name" value="GH"/>
</dbReference>
<dbReference type="InterPro" id="IPR050314">
    <property type="entry name" value="Glycosyl_Hydrlase_18"/>
</dbReference>
<dbReference type="SMART" id="SM00636">
    <property type="entry name" value="Glyco_18"/>
    <property type="match status" value="1"/>
</dbReference>
<name>A0A0H5QTE7_9EUKA</name>
<protein>
    <recommendedName>
        <fullName evidence="7">GH18 domain-containing protein</fullName>
    </recommendedName>
</protein>
<feature type="compositionally biased region" description="Low complexity" evidence="5">
    <location>
        <begin position="473"/>
        <end position="495"/>
    </location>
</feature>
<feature type="domain" description="GH18" evidence="7">
    <location>
        <begin position="47"/>
        <end position="422"/>
    </location>
</feature>
<feature type="chain" id="PRO_5005222816" description="GH18 domain-containing protein" evidence="6">
    <location>
        <begin position="34"/>
        <end position="544"/>
    </location>
</feature>
<organism evidence="8">
    <name type="scientific">Spongospora subterranea</name>
    <dbReference type="NCBI Taxonomy" id="70186"/>
    <lineage>
        <taxon>Eukaryota</taxon>
        <taxon>Sar</taxon>
        <taxon>Rhizaria</taxon>
        <taxon>Endomyxa</taxon>
        <taxon>Phytomyxea</taxon>
        <taxon>Plasmodiophorida</taxon>
        <taxon>Plasmodiophoridae</taxon>
        <taxon>Spongospora</taxon>
    </lineage>
</organism>
<evidence type="ECO:0000256" key="4">
    <source>
        <dbReference type="RuleBase" id="RU004453"/>
    </source>
</evidence>
<evidence type="ECO:0000256" key="2">
    <source>
        <dbReference type="ARBA" id="ARBA00023295"/>
    </source>
</evidence>
<dbReference type="InterPro" id="IPR001223">
    <property type="entry name" value="Glyco_hydro18_cat"/>
</dbReference>
<dbReference type="PANTHER" id="PTHR11177">
    <property type="entry name" value="CHITINASE"/>
    <property type="match status" value="1"/>
</dbReference>
<accession>A0A0H5QTE7</accession>
<dbReference type="GO" id="GO:0008061">
    <property type="term" value="F:chitin binding"/>
    <property type="evidence" value="ECO:0007669"/>
    <property type="project" value="InterPro"/>
</dbReference>
<feature type="compositionally biased region" description="Basic residues" evidence="5">
    <location>
        <begin position="496"/>
        <end position="507"/>
    </location>
</feature>
<sequence length="544" mass="58656">MIVASKSLMRSCIRLFFLFVAAWISQEILGVQAVCRSCSSGGPKTGSIIMTEFINWKYYTLGSVVSNINGSLYTHIQFGYIKPSSGLCEVSDSWSDLSAPFSSSKLGSDSGDSYKGHINQLRRLKLVYPHLKTIMSLGGYDHSVNLSLIASDSTARARLATSCVSFMQTYGFDGININWEFPTGGGKSGNTASASDKDNFNLLLASFRTALPQSASLSASVIFSSSNMNTRYTLSGMAPYVDWINIRGLSFWGGWSSVIGHSANINPPDSQSPHQRSVSADLSTVSALGIPPCKILLSIPSYGFGWILPSTPNSLTFPSLYAVGTAASSMTGSDIGQYIDTEIYGSFTTQNGWATLWDSTAKASMLYQSSSKKVVTYDSVDAALLKVQYIADHGFGGINIEDFHGDEHYNMLSTAIYKQSQKVTPCASRTTTKKLTTKKPTTKKSATKNPTTKKATTKKPATKKPTTKKVTTKKAISNKATTNKATAKKTTTNKATTKKTTTKKSATKKATTMKPATKKSTIKKSATKKATTKKATTKKATTKK</sequence>
<dbReference type="GO" id="GO:0003677">
    <property type="term" value="F:DNA binding"/>
    <property type="evidence" value="ECO:0007669"/>
    <property type="project" value="InterPro"/>
</dbReference>
<dbReference type="Pfam" id="PF07382">
    <property type="entry name" value="HC2"/>
    <property type="match status" value="1"/>
</dbReference>
<feature type="compositionally biased region" description="Basic residues" evidence="5">
    <location>
        <begin position="455"/>
        <end position="472"/>
    </location>
</feature>
<evidence type="ECO:0000256" key="5">
    <source>
        <dbReference type="SAM" id="MobiDB-lite"/>
    </source>
</evidence>